<gene>
    <name evidence="1" type="ORF">RPERSI_LOCUS14851</name>
</gene>
<evidence type="ECO:0000313" key="2">
    <source>
        <dbReference type="Proteomes" id="UP000789920"/>
    </source>
</evidence>
<sequence>AVRGEPRTTPADKNYPVETPRRMFKTAAASYSAMPIATAYTTTLLIMVVSWQ</sequence>
<feature type="non-terminal residue" evidence="1">
    <location>
        <position position="1"/>
    </location>
</feature>
<keyword evidence="2" id="KW-1185">Reference proteome</keyword>
<dbReference type="EMBL" id="CAJVQC010034875">
    <property type="protein sequence ID" value="CAG8757545.1"/>
    <property type="molecule type" value="Genomic_DNA"/>
</dbReference>
<evidence type="ECO:0000313" key="1">
    <source>
        <dbReference type="EMBL" id="CAG8757545.1"/>
    </source>
</evidence>
<proteinExistence type="predicted"/>
<feature type="non-terminal residue" evidence="1">
    <location>
        <position position="52"/>
    </location>
</feature>
<protein>
    <submittedName>
        <fullName evidence="1">28021_t:CDS:1</fullName>
    </submittedName>
</protein>
<comment type="caution">
    <text evidence="1">The sequence shown here is derived from an EMBL/GenBank/DDBJ whole genome shotgun (WGS) entry which is preliminary data.</text>
</comment>
<accession>A0ACA9QMY2</accession>
<name>A0ACA9QMY2_9GLOM</name>
<organism evidence="1 2">
    <name type="scientific">Racocetra persica</name>
    <dbReference type="NCBI Taxonomy" id="160502"/>
    <lineage>
        <taxon>Eukaryota</taxon>
        <taxon>Fungi</taxon>
        <taxon>Fungi incertae sedis</taxon>
        <taxon>Mucoromycota</taxon>
        <taxon>Glomeromycotina</taxon>
        <taxon>Glomeromycetes</taxon>
        <taxon>Diversisporales</taxon>
        <taxon>Gigasporaceae</taxon>
        <taxon>Racocetra</taxon>
    </lineage>
</organism>
<reference evidence="1" key="1">
    <citation type="submission" date="2021-06" db="EMBL/GenBank/DDBJ databases">
        <authorList>
            <person name="Kallberg Y."/>
            <person name="Tangrot J."/>
            <person name="Rosling A."/>
        </authorList>
    </citation>
    <scope>NUCLEOTIDE SEQUENCE</scope>
    <source>
        <strain evidence="1">MA461A</strain>
    </source>
</reference>
<dbReference type="Proteomes" id="UP000789920">
    <property type="component" value="Unassembled WGS sequence"/>
</dbReference>